<dbReference type="PANTHER" id="PTHR38886">
    <property type="entry name" value="SESA DOMAIN-CONTAINING PROTEIN"/>
    <property type="match status" value="1"/>
</dbReference>
<dbReference type="EMBL" id="MU857091">
    <property type="protein sequence ID" value="KAK4150176.1"/>
    <property type="molecule type" value="Genomic_DNA"/>
</dbReference>
<dbReference type="InterPro" id="IPR001870">
    <property type="entry name" value="B30.2/SPRY"/>
</dbReference>
<evidence type="ECO:0000259" key="2">
    <source>
        <dbReference type="PROSITE" id="PS50188"/>
    </source>
</evidence>
<dbReference type="InterPro" id="IPR054464">
    <property type="entry name" value="ULD_fung"/>
</dbReference>
<dbReference type="InterPro" id="IPR043136">
    <property type="entry name" value="B30.2/SPRY_sf"/>
</dbReference>
<dbReference type="PROSITE" id="PS50188">
    <property type="entry name" value="B302_SPRY"/>
    <property type="match status" value="1"/>
</dbReference>
<sequence>MSFGFSVGDFLAGIKLVHDLAVALSDGRGSGAKFKCLVQELYSLERAMIAIKDFQVPASLESQLGMVQQAASQSQRAITDFLQNSHVYIRYLGQERSPKWLKGAFYKAKWALYKPDSVAELRACLRGHTLAMGIMLQVLQIRCRDWQPGKSPRSTLTSLQTNGHANLSNDTSPDRDSRAGTVSAARVLIYALKPRYSQGGARKVEQGQFAITDVGTNRDINLNREWKRCFRPGQRVNMSFIFNEALYKTTTSTCPGCRAECAAGDENNEIECPNCAMIFRRITALDEPGEADPSNMGARGEQQPNDNLDPDSSRETKAGSVGDQHDNTHLLLGDEEDEDSDDEISEYKCIRLLNHGGNHWNPLECSQTPRISKAGLGVSYHGRPSVERDTPNSTVEATRPLRSAATLSEFSQAYFEIRVLNSGDGCTIGLCSGTAATGLLGTHMSIYSYRGSDGGLWHGPPRSDVGPNFRPGDVVGCGLDKRDVYFVLNGIRVGKCGHQTRMGNQVEQGQIP</sequence>
<dbReference type="Pfam" id="PF22893">
    <property type="entry name" value="ULD_2"/>
    <property type="match status" value="1"/>
</dbReference>
<dbReference type="PANTHER" id="PTHR38886:SF1">
    <property type="entry name" value="NACHT-NTPASE AND P-LOOP NTPASES N-TERMINAL DOMAIN-CONTAINING PROTEIN"/>
    <property type="match status" value="1"/>
</dbReference>
<dbReference type="SUPFAM" id="SSF49899">
    <property type="entry name" value="Concanavalin A-like lectins/glucanases"/>
    <property type="match status" value="1"/>
</dbReference>
<dbReference type="SMART" id="SM00449">
    <property type="entry name" value="SPRY"/>
    <property type="match status" value="1"/>
</dbReference>
<dbReference type="InterPro" id="IPR013320">
    <property type="entry name" value="ConA-like_dom_sf"/>
</dbReference>
<evidence type="ECO:0000313" key="4">
    <source>
        <dbReference type="Proteomes" id="UP001302745"/>
    </source>
</evidence>
<reference evidence="3" key="1">
    <citation type="journal article" date="2023" name="Mol. Phylogenet. Evol.">
        <title>Genome-scale phylogeny and comparative genomics of the fungal order Sordariales.</title>
        <authorList>
            <person name="Hensen N."/>
            <person name="Bonometti L."/>
            <person name="Westerberg I."/>
            <person name="Brannstrom I.O."/>
            <person name="Guillou S."/>
            <person name="Cros-Aarteil S."/>
            <person name="Calhoun S."/>
            <person name="Haridas S."/>
            <person name="Kuo A."/>
            <person name="Mondo S."/>
            <person name="Pangilinan J."/>
            <person name="Riley R."/>
            <person name="LaButti K."/>
            <person name="Andreopoulos B."/>
            <person name="Lipzen A."/>
            <person name="Chen C."/>
            <person name="Yan M."/>
            <person name="Daum C."/>
            <person name="Ng V."/>
            <person name="Clum A."/>
            <person name="Steindorff A."/>
            <person name="Ohm R.A."/>
            <person name="Martin F."/>
            <person name="Silar P."/>
            <person name="Natvig D.O."/>
            <person name="Lalanne C."/>
            <person name="Gautier V."/>
            <person name="Ament-Velasquez S.L."/>
            <person name="Kruys A."/>
            <person name="Hutchinson M.I."/>
            <person name="Powell A.J."/>
            <person name="Barry K."/>
            <person name="Miller A.N."/>
            <person name="Grigoriev I.V."/>
            <person name="Debuchy R."/>
            <person name="Gladieux P."/>
            <person name="Hiltunen Thoren M."/>
            <person name="Johannesson H."/>
        </authorList>
    </citation>
    <scope>NUCLEOTIDE SEQUENCE</scope>
    <source>
        <strain evidence="3">CBS 538.74</strain>
    </source>
</reference>
<dbReference type="Gene3D" id="2.60.120.920">
    <property type="match status" value="1"/>
</dbReference>
<proteinExistence type="predicted"/>
<accession>A0AAN6VG47</accession>
<evidence type="ECO:0000313" key="3">
    <source>
        <dbReference type="EMBL" id="KAK4150176.1"/>
    </source>
</evidence>
<dbReference type="Proteomes" id="UP001302745">
    <property type="component" value="Unassembled WGS sequence"/>
</dbReference>
<dbReference type="Pfam" id="PF00622">
    <property type="entry name" value="SPRY"/>
    <property type="match status" value="1"/>
</dbReference>
<dbReference type="AlphaFoldDB" id="A0AAN6VG47"/>
<keyword evidence="4" id="KW-1185">Reference proteome</keyword>
<dbReference type="InterPro" id="IPR003877">
    <property type="entry name" value="SPRY_dom"/>
</dbReference>
<reference evidence="3" key="2">
    <citation type="submission" date="2023-05" db="EMBL/GenBank/DDBJ databases">
        <authorList>
            <consortium name="Lawrence Berkeley National Laboratory"/>
            <person name="Steindorff A."/>
            <person name="Hensen N."/>
            <person name="Bonometti L."/>
            <person name="Westerberg I."/>
            <person name="Brannstrom I.O."/>
            <person name="Guillou S."/>
            <person name="Cros-Aarteil S."/>
            <person name="Calhoun S."/>
            <person name="Haridas S."/>
            <person name="Kuo A."/>
            <person name="Mondo S."/>
            <person name="Pangilinan J."/>
            <person name="Riley R."/>
            <person name="Labutti K."/>
            <person name="Andreopoulos B."/>
            <person name="Lipzen A."/>
            <person name="Chen C."/>
            <person name="Yanf M."/>
            <person name="Daum C."/>
            <person name="Ng V."/>
            <person name="Clum A."/>
            <person name="Ohm R."/>
            <person name="Martin F."/>
            <person name="Silar P."/>
            <person name="Natvig D."/>
            <person name="Lalanne C."/>
            <person name="Gautier V."/>
            <person name="Ament-Velasquez S.L."/>
            <person name="Kruys A."/>
            <person name="Hutchinson M.I."/>
            <person name="Powell A.J."/>
            <person name="Barry K."/>
            <person name="Miller A.N."/>
            <person name="Grigoriev I.V."/>
            <person name="Debuchy R."/>
            <person name="Gladieux P."/>
            <person name="Thoren M.H."/>
            <person name="Johannesson H."/>
        </authorList>
    </citation>
    <scope>NUCLEOTIDE SEQUENCE</scope>
    <source>
        <strain evidence="3">CBS 538.74</strain>
    </source>
</reference>
<gene>
    <name evidence="3" type="ORF">C8A00DRAFT_18259</name>
</gene>
<name>A0AAN6VG47_9PEZI</name>
<dbReference type="CDD" id="cd12885">
    <property type="entry name" value="SPRY_RanBP_like"/>
    <property type="match status" value="1"/>
</dbReference>
<feature type="region of interest" description="Disordered" evidence="1">
    <location>
        <begin position="287"/>
        <end position="339"/>
    </location>
</feature>
<feature type="domain" description="B30.2/SPRY" evidence="2">
    <location>
        <begin position="337"/>
        <end position="512"/>
    </location>
</feature>
<feature type="compositionally biased region" description="Basic and acidic residues" evidence="1">
    <location>
        <begin position="311"/>
        <end position="328"/>
    </location>
</feature>
<organism evidence="3 4">
    <name type="scientific">Chaetomidium leptoderma</name>
    <dbReference type="NCBI Taxonomy" id="669021"/>
    <lineage>
        <taxon>Eukaryota</taxon>
        <taxon>Fungi</taxon>
        <taxon>Dikarya</taxon>
        <taxon>Ascomycota</taxon>
        <taxon>Pezizomycotina</taxon>
        <taxon>Sordariomycetes</taxon>
        <taxon>Sordariomycetidae</taxon>
        <taxon>Sordariales</taxon>
        <taxon>Chaetomiaceae</taxon>
        <taxon>Chaetomidium</taxon>
    </lineage>
</organism>
<feature type="region of interest" description="Disordered" evidence="1">
    <location>
        <begin position="152"/>
        <end position="179"/>
    </location>
</feature>
<dbReference type="InterPro" id="IPR044736">
    <property type="entry name" value="Gid1/RanBPM/SPLA_SPRY"/>
</dbReference>
<comment type="caution">
    <text evidence="3">The sequence shown here is derived from an EMBL/GenBank/DDBJ whole genome shotgun (WGS) entry which is preliminary data.</text>
</comment>
<feature type="compositionally biased region" description="Polar residues" evidence="1">
    <location>
        <begin position="152"/>
        <end position="171"/>
    </location>
</feature>
<evidence type="ECO:0000256" key="1">
    <source>
        <dbReference type="SAM" id="MobiDB-lite"/>
    </source>
</evidence>
<protein>
    <recommendedName>
        <fullName evidence="2">B30.2/SPRY domain-containing protein</fullName>
    </recommendedName>
</protein>